<evidence type="ECO:0000313" key="1">
    <source>
        <dbReference type="EMBL" id="REF68705.1"/>
    </source>
</evidence>
<accession>A0A3D9XDQ2</accession>
<dbReference type="RefSeq" id="WP_116222650.1">
    <property type="nucleotide sequence ID" value="NZ_CP038197.1"/>
</dbReference>
<evidence type="ECO:0000313" key="2">
    <source>
        <dbReference type="Proteomes" id="UP000256941"/>
    </source>
</evidence>
<reference evidence="1 2" key="1">
    <citation type="submission" date="2018-08" db="EMBL/GenBank/DDBJ databases">
        <title>Genomic Encyclopedia of Archaeal and Bacterial Type Strains, Phase II (KMG-II): from individual species to whole genera.</title>
        <authorList>
            <person name="Goeker M."/>
        </authorList>
    </citation>
    <scope>NUCLEOTIDE SEQUENCE [LARGE SCALE GENOMIC DNA]</scope>
    <source>
        <strain evidence="1 2">DSM 17099</strain>
    </source>
</reference>
<dbReference type="Proteomes" id="UP000256941">
    <property type="component" value="Unassembled WGS sequence"/>
</dbReference>
<sequence>MVRSGGVATSPVQAGLGMTIQPECLIYRDRLGEVAVVRRDEPWAKRPILITPAQGRVPGRAADGAASGSPASA</sequence>
<gene>
    <name evidence="1" type="ORF">BDD41_3774</name>
</gene>
<organism evidence="1 2">
    <name type="scientific">Paracoccus versutus</name>
    <name type="common">Thiobacillus versutus</name>
    <dbReference type="NCBI Taxonomy" id="34007"/>
    <lineage>
        <taxon>Bacteria</taxon>
        <taxon>Pseudomonadati</taxon>
        <taxon>Pseudomonadota</taxon>
        <taxon>Alphaproteobacteria</taxon>
        <taxon>Rhodobacterales</taxon>
        <taxon>Paracoccaceae</taxon>
        <taxon>Paracoccus</taxon>
    </lineage>
</organism>
<dbReference type="EMBL" id="QTUJ01000003">
    <property type="protein sequence ID" value="REF68705.1"/>
    <property type="molecule type" value="Genomic_DNA"/>
</dbReference>
<name>A0A3D9XDQ2_PARVE</name>
<comment type="caution">
    <text evidence="1">The sequence shown here is derived from an EMBL/GenBank/DDBJ whole genome shotgun (WGS) entry which is preliminary data.</text>
</comment>
<dbReference type="AlphaFoldDB" id="A0A3D9XDQ2"/>
<proteinExistence type="predicted"/>
<protein>
    <submittedName>
        <fullName evidence="1">Uncharacterized protein</fullName>
    </submittedName>
</protein>